<dbReference type="Pfam" id="PF10502">
    <property type="entry name" value="Peptidase_S26"/>
    <property type="match status" value="2"/>
</dbReference>
<dbReference type="CDD" id="cd06530">
    <property type="entry name" value="S26_SPase_I"/>
    <property type="match status" value="1"/>
</dbReference>
<evidence type="ECO:0000256" key="1">
    <source>
        <dbReference type="ARBA" id="ARBA00004401"/>
    </source>
</evidence>
<dbReference type="EMBL" id="BAAAID010000001">
    <property type="protein sequence ID" value="GAA0914657.1"/>
    <property type="molecule type" value="Genomic_DNA"/>
</dbReference>
<feature type="domain" description="Peptidase S26" evidence="2">
    <location>
        <begin position="9"/>
        <end position="98"/>
    </location>
</feature>
<organism evidence="3 4">
    <name type="scientific">Streptomyces rhizosphaericus</name>
    <dbReference type="NCBI Taxonomy" id="114699"/>
    <lineage>
        <taxon>Bacteria</taxon>
        <taxon>Bacillati</taxon>
        <taxon>Actinomycetota</taxon>
        <taxon>Actinomycetes</taxon>
        <taxon>Kitasatosporales</taxon>
        <taxon>Streptomycetaceae</taxon>
        <taxon>Streptomyces</taxon>
        <taxon>Streptomyces violaceusniger group</taxon>
    </lineage>
</organism>
<feature type="domain" description="Peptidase S26" evidence="2">
    <location>
        <begin position="110"/>
        <end position="148"/>
    </location>
</feature>
<evidence type="ECO:0000259" key="2">
    <source>
        <dbReference type="Pfam" id="PF10502"/>
    </source>
</evidence>
<sequence>MVLGLGMALGAALLTGTVLRRTLVVVTVRGGSMEPTYRDGERVLVRRGGRCAVGQVVVVRQEDDGLPSPAPRQAVAATGTGTAEQWMIKRVAAVAGDRPPPGALPEPYATAGGSVPPGALILLGDNTHNSYDSREAGYFPTTHVLGTVLGPRPRPPYDEDATATGMPGCAYEELLASGTVSDSVYVGNAGKDAALDRGWLLGHFKDAGDPRHSEAVEIKWGVHPRGDERAEWVRGEERTALLVLISGRFRVELPGRDVLLEEQGDYVVWGHGVDHSWFAEEESVVLTVRWPSVPGYAVEESRER</sequence>
<dbReference type="Gene3D" id="2.10.109.10">
    <property type="entry name" value="Umud Fragment, subunit A"/>
    <property type="match status" value="1"/>
</dbReference>
<dbReference type="PRINTS" id="PR00727">
    <property type="entry name" value="LEADERPTASE"/>
</dbReference>
<dbReference type="InterPro" id="IPR011051">
    <property type="entry name" value="RmlC_Cupin_sf"/>
</dbReference>
<dbReference type="PANTHER" id="PTHR43390">
    <property type="entry name" value="SIGNAL PEPTIDASE I"/>
    <property type="match status" value="1"/>
</dbReference>
<name>A0ABN1NRL2_9ACTN</name>
<gene>
    <name evidence="3" type="ORF">GCM10009575_001000</name>
</gene>
<dbReference type="InterPro" id="IPR019533">
    <property type="entry name" value="Peptidase_S26"/>
</dbReference>
<comment type="caution">
    <text evidence="3">The sequence shown here is derived from an EMBL/GenBank/DDBJ whole genome shotgun (WGS) entry which is preliminary data.</text>
</comment>
<accession>A0ABN1NRL2</accession>
<protein>
    <recommendedName>
        <fullName evidence="2">Peptidase S26 domain-containing protein</fullName>
    </recommendedName>
</protein>
<dbReference type="Gene3D" id="2.60.120.10">
    <property type="entry name" value="Jelly Rolls"/>
    <property type="match status" value="1"/>
</dbReference>
<evidence type="ECO:0000313" key="4">
    <source>
        <dbReference type="Proteomes" id="UP001500418"/>
    </source>
</evidence>
<proteinExistence type="predicted"/>
<dbReference type="InterPro" id="IPR014710">
    <property type="entry name" value="RmlC-like_jellyroll"/>
</dbReference>
<comment type="subcellular location">
    <subcellularLocation>
        <location evidence="1">Cell membrane</location>
        <topology evidence="1">Single-pass type II membrane protein</topology>
    </subcellularLocation>
</comment>
<reference evidence="3 4" key="1">
    <citation type="journal article" date="2019" name="Int. J. Syst. Evol. Microbiol.">
        <title>The Global Catalogue of Microorganisms (GCM) 10K type strain sequencing project: providing services to taxonomists for standard genome sequencing and annotation.</title>
        <authorList>
            <consortium name="The Broad Institute Genomics Platform"/>
            <consortium name="The Broad Institute Genome Sequencing Center for Infectious Disease"/>
            <person name="Wu L."/>
            <person name="Ma J."/>
        </authorList>
    </citation>
    <scope>NUCLEOTIDE SEQUENCE [LARGE SCALE GENOMIC DNA]</scope>
    <source>
        <strain evidence="3 4">JCM 11444</strain>
    </source>
</reference>
<dbReference type="InterPro" id="IPR036286">
    <property type="entry name" value="LexA/Signal_pep-like_sf"/>
</dbReference>
<dbReference type="PANTHER" id="PTHR43390:SF8">
    <property type="entry name" value="SIGNAL PEPTIDASE I"/>
    <property type="match status" value="1"/>
</dbReference>
<dbReference type="InterPro" id="IPR000223">
    <property type="entry name" value="Pept_S26A_signal_pept_1"/>
</dbReference>
<dbReference type="Proteomes" id="UP001500418">
    <property type="component" value="Unassembled WGS sequence"/>
</dbReference>
<keyword evidence="4" id="KW-1185">Reference proteome</keyword>
<dbReference type="SUPFAM" id="SSF51306">
    <property type="entry name" value="LexA/Signal peptidase"/>
    <property type="match status" value="1"/>
</dbReference>
<dbReference type="SUPFAM" id="SSF51182">
    <property type="entry name" value="RmlC-like cupins"/>
    <property type="match status" value="1"/>
</dbReference>
<evidence type="ECO:0000313" key="3">
    <source>
        <dbReference type="EMBL" id="GAA0914657.1"/>
    </source>
</evidence>